<reference evidence="3 4" key="1">
    <citation type="submission" date="2020-02" db="EMBL/GenBank/DDBJ databases">
        <authorList>
            <person name="Ma Q."/>
            <person name="Huang Y."/>
            <person name="Song X."/>
            <person name="Pei D."/>
        </authorList>
    </citation>
    <scope>NUCLEOTIDE SEQUENCE [LARGE SCALE GENOMIC DNA]</scope>
    <source>
        <strain evidence="3">Sxm20200214</strain>
        <tissue evidence="3">Leaf</tissue>
    </source>
</reference>
<dbReference type="OrthoDB" id="1112448at2759"/>
<protein>
    <recommendedName>
        <fullName evidence="5">Reverse transcriptase zinc-binding domain-containing protein</fullName>
    </recommendedName>
</protein>
<sequence length="298" mass="33656">MIWKLKAPRKIKHFLWQALTGCVATCSRLADRHCGTDRSCPRCGNGEETINHLLFLCPPALQTSALSDIPTSPGLFPSESLFENFDYLLLRAKKNGTPEKVIACFPWIVWFIWKARNEKTFNGRDILPPETVTHANSEEESWRVAQVLPEKVTAGRNLDLHTDSAGNESPLPRCQVDASWVTNSTVFGGGFAVDLDNGTHLYGSIGMKQVLSPLHAEFNILLFAMRSSLQLGVTSMSFQSDCLQLVKLINDEEDWPALASEWNEFIHLLTFFTNYESKIVGIKHFHLSSFQWYFGFIK</sequence>
<evidence type="ECO:0000259" key="2">
    <source>
        <dbReference type="Pfam" id="PF13966"/>
    </source>
</evidence>
<dbReference type="GO" id="GO:0004523">
    <property type="term" value="F:RNA-DNA hybrid ribonuclease activity"/>
    <property type="evidence" value="ECO:0007669"/>
    <property type="project" value="InterPro"/>
</dbReference>
<evidence type="ECO:0008006" key="5">
    <source>
        <dbReference type="Google" id="ProtNLM"/>
    </source>
</evidence>
<organism evidence="3 4">
    <name type="scientific">Brassica carinata</name>
    <name type="common">Ethiopian mustard</name>
    <name type="synonym">Abyssinian cabbage</name>
    <dbReference type="NCBI Taxonomy" id="52824"/>
    <lineage>
        <taxon>Eukaryota</taxon>
        <taxon>Viridiplantae</taxon>
        <taxon>Streptophyta</taxon>
        <taxon>Embryophyta</taxon>
        <taxon>Tracheophyta</taxon>
        <taxon>Spermatophyta</taxon>
        <taxon>Magnoliopsida</taxon>
        <taxon>eudicotyledons</taxon>
        <taxon>Gunneridae</taxon>
        <taxon>Pentapetalae</taxon>
        <taxon>rosids</taxon>
        <taxon>malvids</taxon>
        <taxon>Brassicales</taxon>
        <taxon>Brassicaceae</taxon>
        <taxon>Brassiceae</taxon>
        <taxon>Brassica</taxon>
    </lineage>
</organism>
<accession>A0A8X7TQC3</accession>
<dbReference type="InterPro" id="IPR044730">
    <property type="entry name" value="RNase_H-like_dom_plant"/>
</dbReference>
<dbReference type="EMBL" id="JAAMPC010000017">
    <property type="protein sequence ID" value="KAG2249661.1"/>
    <property type="molecule type" value="Genomic_DNA"/>
</dbReference>
<dbReference type="PANTHER" id="PTHR34146">
    <property type="entry name" value="POLYNUCLEOTIDYL TRANSFERASE, RIBONUCLEASE H-LIKE SUPERFAMILY PROTEIN-RELATED"/>
    <property type="match status" value="1"/>
</dbReference>
<evidence type="ECO:0000313" key="3">
    <source>
        <dbReference type="EMBL" id="KAG2249661.1"/>
    </source>
</evidence>
<feature type="domain" description="RNase H type-1" evidence="1">
    <location>
        <begin position="176"/>
        <end position="276"/>
    </location>
</feature>
<keyword evidence="4" id="KW-1185">Reference proteome</keyword>
<dbReference type="AlphaFoldDB" id="A0A8X7TQC3"/>
<dbReference type="GO" id="GO:0003676">
    <property type="term" value="F:nucleic acid binding"/>
    <property type="evidence" value="ECO:0007669"/>
    <property type="project" value="InterPro"/>
</dbReference>
<dbReference type="InterPro" id="IPR002156">
    <property type="entry name" value="RNaseH_domain"/>
</dbReference>
<dbReference type="PANTHER" id="PTHR34146:SF3">
    <property type="entry name" value="POLYNUCLEOTIDYL TRANSFERASE, RIBONUCLEASE H-LIKE SUPERFAMILY PROTEIN"/>
    <property type="match status" value="1"/>
</dbReference>
<evidence type="ECO:0000313" key="4">
    <source>
        <dbReference type="Proteomes" id="UP000886595"/>
    </source>
</evidence>
<name>A0A8X7TQC3_BRACI</name>
<dbReference type="InterPro" id="IPR026960">
    <property type="entry name" value="RVT-Znf"/>
</dbReference>
<gene>
    <name evidence="3" type="ORF">Bca52824_089289</name>
</gene>
<feature type="domain" description="Reverse transcriptase zinc-binding" evidence="2">
    <location>
        <begin position="1"/>
        <end position="61"/>
    </location>
</feature>
<dbReference type="Pfam" id="PF13456">
    <property type="entry name" value="RVT_3"/>
    <property type="match status" value="1"/>
</dbReference>
<evidence type="ECO:0000259" key="1">
    <source>
        <dbReference type="Pfam" id="PF13456"/>
    </source>
</evidence>
<dbReference type="CDD" id="cd06222">
    <property type="entry name" value="RNase_H_like"/>
    <property type="match status" value="1"/>
</dbReference>
<dbReference type="Proteomes" id="UP000886595">
    <property type="component" value="Unassembled WGS sequence"/>
</dbReference>
<comment type="caution">
    <text evidence="3">The sequence shown here is derived from an EMBL/GenBank/DDBJ whole genome shotgun (WGS) entry which is preliminary data.</text>
</comment>
<proteinExistence type="predicted"/>
<dbReference type="Pfam" id="PF13966">
    <property type="entry name" value="zf-RVT"/>
    <property type="match status" value="1"/>
</dbReference>